<keyword evidence="5" id="KW-0969">Cilium</keyword>
<keyword evidence="6" id="KW-1185">Reference proteome</keyword>
<dbReference type="EMBL" id="JAPJZH010000013">
    <property type="protein sequence ID" value="MDA4847519.1"/>
    <property type="molecule type" value="Genomic_DNA"/>
</dbReference>
<evidence type="ECO:0000256" key="2">
    <source>
        <dbReference type="ARBA" id="ARBA00009272"/>
    </source>
</evidence>
<name>A0ABT4VS34_9HYPH</name>
<dbReference type="Pfam" id="PF02049">
    <property type="entry name" value="FliE"/>
    <property type="match status" value="1"/>
</dbReference>
<evidence type="ECO:0000313" key="5">
    <source>
        <dbReference type="EMBL" id="MDA4847519.1"/>
    </source>
</evidence>
<accession>A0ABT4VS34</accession>
<protein>
    <recommendedName>
        <fullName evidence="4">Flagellar hook-basal body complex protein FliE</fullName>
    </recommendedName>
</protein>
<evidence type="ECO:0000256" key="4">
    <source>
        <dbReference type="HAMAP-Rule" id="MF_00724"/>
    </source>
</evidence>
<gene>
    <name evidence="4" type="primary">fliE</name>
    <name evidence="5" type="ORF">OOZ53_19315</name>
</gene>
<sequence length="109" mass="11129">MIELAGTAAITSLTRPAGETADVAAQSSAAGAATGSGDSEFAAMLSDMVADMTATIRQGEEMSMKGINGQAGTQEVVDAVMSAERTLQTAIAVRDKIVTAYLEISRMAI</sequence>
<dbReference type="HAMAP" id="MF_00724">
    <property type="entry name" value="FliE"/>
    <property type="match status" value="1"/>
</dbReference>
<dbReference type="PANTHER" id="PTHR34653:SF1">
    <property type="entry name" value="FLAGELLAR HOOK-BASAL BODY COMPLEX PROTEIN FLIE"/>
    <property type="match status" value="1"/>
</dbReference>
<dbReference type="RefSeq" id="WP_271091347.1">
    <property type="nucleotide sequence ID" value="NZ_JAPJZH010000013.1"/>
</dbReference>
<dbReference type="InterPro" id="IPR001624">
    <property type="entry name" value="FliE"/>
</dbReference>
<evidence type="ECO:0000256" key="3">
    <source>
        <dbReference type="ARBA" id="ARBA00023143"/>
    </source>
</evidence>
<keyword evidence="5" id="KW-0966">Cell projection</keyword>
<evidence type="ECO:0000313" key="6">
    <source>
        <dbReference type="Proteomes" id="UP001148313"/>
    </source>
</evidence>
<evidence type="ECO:0000256" key="1">
    <source>
        <dbReference type="ARBA" id="ARBA00004117"/>
    </source>
</evidence>
<organism evidence="5 6">
    <name type="scientific">Hoeflea poritis</name>
    <dbReference type="NCBI Taxonomy" id="2993659"/>
    <lineage>
        <taxon>Bacteria</taxon>
        <taxon>Pseudomonadati</taxon>
        <taxon>Pseudomonadota</taxon>
        <taxon>Alphaproteobacteria</taxon>
        <taxon>Hyphomicrobiales</taxon>
        <taxon>Rhizobiaceae</taxon>
        <taxon>Hoeflea</taxon>
    </lineage>
</organism>
<dbReference type="Proteomes" id="UP001148313">
    <property type="component" value="Unassembled WGS sequence"/>
</dbReference>
<keyword evidence="3 4" id="KW-0975">Bacterial flagellum</keyword>
<comment type="caution">
    <text evidence="5">The sequence shown here is derived from an EMBL/GenBank/DDBJ whole genome shotgun (WGS) entry which is preliminary data.</text>
</comment>
<comment type="similarity">
    <text evidence="2 4">Belongs to the FliE family.</text>
</comment>
<reference evidence="5" key="1">
    <citation type="submission" date="2022-11" db="EMBL/GenBank/DDBJ databases">
        <title>Hoeflea poritis sp. nov., isolated from scleractinian coral Porites lutea.</title>
        <authorList>
            <person name="Zhang G."/>
            <person name="Wei Q."/>
            <person name="Cai L."/>
        </authorList>
    </citation>
    <scope>NUCLEOTIDE SEQUENCE</scope>
    <source>
        <strain evidence="5">E7-10</strain>
    </source>
</reference>
<proteinExistence type="inferred from homology"/>
<dbReference type="PANTHER" id="PTHR34653">
    <property type="match status" value="1"/>
</dbReference>
<comment type="subcellular location">
    <subcellularLocation>
        <location evidence="1 4">Bacterial flagellum basal body</location>
    </subcellularLocation>
</comment>
<keyword evidence="5" id="KW-0282">Flagellum</keyword>